<reference evidence="2" key="1">
    <citation type="journal article" date="2014" name="Int. J. Syst. Evol. Microbiol.">
        <title>Complete genome of a new Firmicutes species belonging to the dominant human colonic microbiota ('Ruminococcus bicirculans') reveals two chromosomes and a selective capacity to utilize plant glucans.</title>
        <authorList>
            <consortium name="NISC Comparative Sequencing Program"/>
            <person name="Wegmann U."/>
            <person name="Louis P."/>
            <person name="Goesmann A."/>
            <person name="Henrissat B."/>
            <person name="Duncan S.H."/>
            <person name="Flint H.J."/>
        </authorList>
    </citation>
    <scope>NUCLEOTIDE SEQUENCE</scope>
    <source>
        <strain evidence="2">CGMCC 1.15644</strain>
    </source>
</reference>
<dbReference type="OrthoDB" id="1551390at2"/>
<reference evidence="5" key="2">
    <citation type="journal article" date="2019" name="Int. J. Syst. Evol. Microbiol.">
        <title>The Global Catalogue of Microorganisms (GCM) 10K type strain sequencing project: providing services to taxonomists for standard genome sequencing and annotation.</title>
        <authorList>
            <consortium name="The Broad Institute Genomics Platform"/>
            <consortium name="The Broad Institute Genome Sequencing Center for Infectious Disease"/>
            <person name="Wu L."/>
            <person name="Ma J."/>
        </authorList>
    </citation>
    <scope>NUCLEOTIDE SEQUENCE [LARGE SCALE GENOMIC DNA]</scope>
    <source>
        <strain evidence="5">CGMCC 1.15644</strain>
    </source>
</reference>
<protein>
    <submittedName>
        <fullName evidence="3">Uncharacterized protein</fullName>
    </submittedName>
</protein>
<reference evidence="3 4" key="3">
    <citation type="submission" date="2019-03" db="EMBL/GenBank/DDBJ databases">
        <title>Genomic Encyclopedia of Type Strains, Phase IV (KMG-IV): sequencing the most valuable type-strain genomes for metagenomic binning, comparative biology and taxonomic classification.</title>
        <authorList>
            <person name="Goeker M."/>
        </authorList>
    </citation>
    <scope>NUCLEOTIDE SEQUENCE [LARGE SCALE GENOMIC DNA]</scope>
    <source>
        <strain evidence="3 4">DSM 103236</strain>
    </source>
</reference>
<keyword evidence="1" id="KW-0802">TPR repeat</keyword>
<dbReference type="InterPro" id="IPR011990">
    <property type="entry name" value="TPR-like_helical_dom_sf"/>
</dbReference>
<keyword evidence="5" id="KW-1185">Reference proteome</keyword>
<dbReference type="Gene3D" id="1.25.40.10">
    <property type="entry name" value="Tetratricopeptide repeat domain"/>
    <property type="match status" value="2"/>
</dbReference>
<dbReference type="InterPro" id="IPR019734">
    <property type="entry name" value="TPR_rpt"/>
</dbReference>
<dbReference type="SUPFAM" id="SSF48452">
    <property type="entry name" value="TPR-like"/>
    <property type="match status" value="2"/>
</dbReference>
<dbReference type="RefSeq" id="WP_132529475.1">
    <property type="nucleotide sequence ID" value="NZ_BMJO01000001.1"/>
</dbReference>
<name>A0A4R2HM94_9SPHI</name>
<evidence type="ECO:0000313" key="2">
    <source>
        <dbReference type="EMBL" id="GGE40426.1"/>
    </source>
</evidence>
<gene>
    <name evidence="3" type="ORF">EV200_101797</name>
    <name evidence="2" type="ORF">GCM10011413_02770</name>
</gene>
<dbReference type="AlphaFoldDB" id="A0A4R2HM94"/>
<organism evidence="3 4">
    <name type="scientific">Pedobacter psychrotolerans</name>
    <dbReference type="NCBI Taxonomy" id="1843235"/>
    <lineage>
        <taxon>Bacteria</taxon>
        <taxon>Pseudomonadati</taxon>
        <taxon>Bacteroidota</taxon>
        <taxon>Sphingobacteriia</taxon>
        <taxon>Sphingobacteriales</taxon>
        <taxon>Sphingobacteriaceae</taxon>
        <taxon>Pedobacter</taxon>
    </lineage>
</organism>
<comment type="caution">
    <text evidence="3">The sequence shown here is derived from an EMBL/GenBank/DDBJ whole genome shotgun (WGS) entry which is preliminary data.</text>
</comment>
<evidence type="ECO:0000313" key="4">
    <source>
        <dbReference type="Proteomes" id="UP000295684"/>
    </source>
</evidence>
<evidence type="ECO:0000256" key="1">
    <source>
        <dbReference type="PROSITE-ProRule" id="PRU00339"/>
    </source>
</evidence>
<accession>A0A4R2HM94</accession>
<dbReference type="EMBL" id="SLWO01000001">
    <property type="protein sequence ID" value="TCO31347.1"/>
    <property type="molecule type" value="Genomic_DNA"/>
</dbReference>
<sequence length="321" mass="36931">MNNEIRMAQTLPVALENEVFDLRDDALAFLDENQIDLALVKITKAWELLPESKFNTSCSYLILCDLAGILNQAGKHLEAKAILEAWIHDLKTSGYKIYETIPFILLGETFLYLKESELAIAAFKEAVHYGAGKRDFSEYPDLYFEIAKAKIIDLEEIQRLFNKETSQRLSLSSKENVIELSEEISGQIESLSEEGNVYFEDEAYEKAILVWKRALNLIPKPQHTFAESLWLESSIGDAYFMQKKYDEARFHFNNAMDNIEEIALTNPFILLRTGQLHFEAGAFDEAKEFLLRAYMLAGHEIFEDSDGKYFEFLKENVKLES</sequence>
<proteinExistence type="predicted"/>
<evidence type="ECO:0000313" key="5">
    <source>
        <dbReference type="Proteomes" id="UP000622648"/>
    </source>
</evidence>
<dbReference type="Proteomes" id="UP000295684">
    <property type="component" value="Unassembled WGS sequence"/>
</dbReference>
<dbReference type="Proteomes" id="UP000622648">
    <property type="component" value="Unassembled WGS sequence"/>
</dbReference>
<dbReference type="SMART" id="SM00028">
    <property type="entry name" value="TPR"/>
    <property type="match status" value="5"/>
</dbReference>
<dbReference type="PROSITE" id="PS50005">
    <property type="entry name" value="TPR"/>
    <property type="match status" value="1"/>
</dbReference>
<feature type="repeat" description="TPR" evidence="1">
    <location>
        <begin position="188"/>
        <end position="221"/>
    </location>
</feature>
<evidence type="ECO:0000313" key="3">
    <source>
        <dbReference type="EMBL" id="TCO31347.1"/>
    </source>
</evidence>
<reference evidence="2" key="4">
    <citation type="submission" date="2024-05" db="EMBL/GenBank/DDBJ databases">
        <authorList>
            <person name="Sun Q."/>
            <person name="Zhou Y."/>
        </authorList>
    </citation>
    <scope>NUCLEOTIDE SEQUENCE</scope>
    <source>
        <strain evidence="2">CGMCC 1.15644</strain>
    </source>
</reference>
<dbReference type="EMBL" id="BMJO01000001">
    <property type="protein sequence ID" value="GGE40426.1"/>
    <property type="molecule type" value="Genomic_DNA"/>
</dbReference>